<evidence type="ECO:0000313" key="3">
    <source>
        <dbReference type="Proteomes" id="UP001634007"/>
    </source>
</evidence>
<keyword evidence="3" id="KW-1185">Reference proteome</keyword>
<gene>
    <name evidence="2" type="ORF">ACJRO7_005956</name>
</gene>
<proteinExistence type="predicted"/>
<comment type="caution">
    <text evidence="2">The sequence shown here is derived from an EMBL/GenBank/DDBJ whole genome shotgun (WGS) entry which is preliminary data.</text>
</comment>
<feature type="signal peptide" evidence="1">
    <location>
        <begin position="1"/>
        <end position="23"/>
    </location>
</feature>
<evidence type="ECO:0000313" key="2">
    <source>
        <dbReference type="EMBL" id="KAL3721220.1"/>
    </source>
</evidence>
<feature type="chain" id="PRO_5044868933" evidence="1">
    <location>
        <begin position="24"/>
        <end position="138"/>
    </location>
</feature>
<protein>
    <submittedName>
        <fullName evidence="2">Uncharacterized protein</fullName>
    </submittedName>
</protein>
<dbReference type="EMBL" id="JBJKBG010000010">
    <property type="protein sequence ID" value="KAL3721220.1"/>
    <property type="molecule type" value="Genomic_DNA"/>
</dbReference>
<sequence>MDKAMRGTLIFLCSLFVLQFVLAERLTVADDRHPEQKPRSIIHQIMSSALSFNREKLAALACQAHAYFFPPNLEGGSGDFEKGGGEAKEVGEKVGEAVTKSLEKGKSAVEDSARYAAEMADASARKAAEKVKKTLSEL</sequence>
<organism evidence="2 3">
    <name type="scientific">Eucalyptus globulus</name>
    <name type="common">Tasmanian blue gum</name>
    <dbReference type="NCBI Taxonomy" id="34317"/>
    <lineage>
        <taxon>Eukaryota</taxon>
        <taxon>Viridiplantae</taxon>
        <taxon>Streptophyta</taxon>
        <taxon>Embryophyta</taxon>
        <taxon>Tracheophyta</taxon>
        <taxon>Spermatophyta</taxon>
        <taxon>Magnoliopsida</taxon>
        <taxon>eudicotyledons</taxon>
        <taxon>Gunneridae</taxon>
        <taxon>Pentapetalae</taxon>
        <taxon>rosids</taxon>
        <taxon>malvids</taxon>
        <taxon>Myrtales</taxon>
        <taxon>Myrtaceae</taxon>
        <taxon>Myrtoideae</taxon>
        <taxon>Eucalypteae</taxon>
        <taxon>Eucalyptus</taxon>
    </lineage>
</organism>
<name>A0ABD3J0U0_EUCGL</name>
<dbReference type="Proteomes" id="UP001634007">
    <property type="component" value="Unassembled WGS sequence"/>
</dbReference>
<evidence type="ECO:0000256" key="1">
    <source>
        <dbReference type="SAM" id="SignalP"/>
    </source>
</evidence>
<keyword evidence="1" id="KW-0732">Signal</keyword>
<accession>A0ABD3J0U0</accession>
<dbReference type="AlphaFoldDB" id="A0ABD3J0U0"/>
<dbReference type="PANTHER" id="PTHR35463">
    <property type="entry name" value="TRANSMEMBRANE PROTEIN"/>
    <property type="match status" value="1"/>
</dbReference>
<reference evidence="2 3" key="1">
    <citation type="submission" date="2024-11" db="EMBL/GenBank/DDBJ databases">
        <title>Chromosome-level genome assembly of Eucalyptus globulus Labill. provides insights into its genome evolution.</title>
        <authorList>
            <person name="Li X."/>
        </authorList>
    </citation>
    <scope>NUCLEOTIDE SEQUENCE [LARGE SCALE GENOMIC DNA]</scope>
    <source>
        <strain evidence="2">CL2024</strain>
        <tissue evidence="2">Fresh tender leaves</tissue>
    </source>
</reference>
<dbReference type="PANTHER" id="PTHR35463:SF11">
    <property type="entry name" value="TRANSMEMBRANE PROTEIN"/>
    <property type="match status" value="1"/>
</dbReference>